<dbReference type="InterPro" id="IPR000238">
    <property type="entry name" value="RbfA"/>
</dbReference>
<dbReference type="InterPro" id="IPR023799">
    <property type="entry name" value="RbfA_dom_sf"/>
</dbReference>
<name>A0A1G6RTR6_PEPNI</name>
<dbReference type="PANTHER" id="PTHR33515:SF1">
    <property type="entry name" value="RIBOSOME-BINDING FACTOR A, CHLOROPLASTIC-RELATED"/>
    <property type="match status" value="1"/>
</dbReference>
<dbReference type="OrthoDB" id="307788at2"/>
<comment type="subcellular location">
    <subcellularLocation>
        <location evidence="2">Cytoplasm</location>
    </subcellularLocation>
</comment>
<dbReference type="SUPFAM" id="SSF89919">
    <property type="entry name" value="Ribosome-binding factor A, RbfA"/>
    <property type="match status" value="1"/>
</dbReference>
<sequence length="114" mass="12846">MANLDRVAEEIKRDMTDIIRSEINDPRIDSLISVTEVSVSGDLGHAKIYISKLGSEEERQEVVEVLNKAGGYIRTLLSRRLKTRTVPALEFLLDDSMIYGAKIDGILNELKKEQ</sequence>
<organism evidence="3 4">
    <name type="scientific">Peptococcus niger</name>
    <dbReference type="NCBI Taxonomy" id="2741"/>
    <lineage>
        <taxon>Bacteria</taxon>
        <taxon>Bacillati</taxon>
        <taxon>Bacillota</taxon>
        <taxon>Clostridia</taxon>
        <taxon>Eubacteriales</taxon>
        <taxon>Peptococcaceae</taxon>
        <taxon>Peptococcus</taxon>
    </lineage>
</organism>
<dbReference type="InterPro" id="IPR015946">
    <property type="entry name" value="KH_dom-like_a/b"/>
</dbReference>
<evidence type="ECO:0000256" key="2">
    <source>
        <dbReference type="HAMAP-Rule" id="MF_00003"/>
    </source>
</evidence>
<accession>A0A1G6RTR6</accession>
<keyword evidence="4" id="KW-1185">Reference proteome</keyword>
<evidence type="ECO:0000313" key="3">
    <source>
        <dbReference type="EMBL" id="SDD07377.1"/>
    </source>
</evidence>
<protein>
    <recommendedName>
        <fullName evidence="2">Ribosome-binding factor A</fullName>
    </recommendedName>
</protein>
<evidence type="ECO:0000256" key="1">
    <source>
        <dbReference type="ARBA" id="ARBA00022517"/>
    </source>
</evidence>
<dbReference type="EMBL" id="FNAF01000001">
    <property type="protein sequence ID" value="SDD07377.1"/>
    <property type="molecule type" value="Genomic_DNA"/>
</dbReference>
<dbReference type="PANTHER" id="PTHR33515">
    <property type="entry name" value="RIBOSOME-BINDING FACTOR A, CHLOROPLASTIC-RELATED"/>
    <property type="match status" value="1"/>
</dbReference>
<dbReference type="Proteomes" id="UP000198995">
    <property type="component" value="Unassembled WGS sequence"/>
</dbReference>
<reference evidence="3 4" key="1">
    <citation type="submission" date="2016-10" db="EMBL/GenBank/DDBJ databases">
        <authorList>
            <person name="de Groot N.N."/>
        </authorList>
    </citation>
    <scope>NUCLEOTIDE SEQUENCE [LARGE SCALE GENOMIC DNA]</scope>
    <source>
        <strain evidence="3 4">DSM 20475</strain>
    </source>
</reference>
<evidence type="ECO:0000313" key="4">
    <source>
        <dbReference type="Proteomes" id="UP000198995"/>
    </source>
</evidence>
<proteinExistence type="inferred from homology"/>
<comment type="similarity">
    <text evidence="2">Belongs to the RbfA family.</text>
</comment>
<dbReference type="GO" id="GO:0005829">
    <property type="term" value="C:cytosol"/>
    <property type="evidence" value="ECO:0007669"/>
    <property type="project" value="TreeGrafter"/>
</dbReference>
<gene>
    <name evidence="2" type="primary">rbfA</name>
    <name evidence="3" type="ORF">SAMN04489866_101104</name>
</gene>
<dbReference type="Pfam" id="PF02033">
    <property type="entry name" value="RBFA"/>
    <property type="match status" value="1"/>
</dbReference>
<dbReference type="GO" id="GO:0043024">
    <property type="term" value="F:ribosomal small subunit binding"/>
    <property type="evidence" value="ECO:0007669"/>
    <property type="project" value="TreeGrafter"/>
</dbReference>
<comment type="subunit">
    <text evidence="2">Monomer. Binds 30S ribosomal subunits, but not 50S ribosomal subunits or 70S ribosomes.</text>
</comment>
<dbReference type="Gene3D" id="3.30.300.20">
    <property type="match status" value="1"/>
</dbReference>
<dbReference type="AlphaFoldDB" id="A0A1G6RTR6"/>
<dbReference type="NCBIfam" id="TIGR00082">
    <property type="entry name" value="rbfA"/>
    <property type="match status" value="1"/>
</dbReference>
<comment type="function">
    <text evidence="2">One of several proteins that assist in the late maturation steps of the functional core of the 30S ribosomal subunit. Associates with free 30S ribosomal subunits (but not with 30S subunits that are part of 70S ribosomes or polysomes). Required for efficient processing of 16S rRNA. May interact with the 5'-terminal helix region of 16S rRNA.</text>
</comment>
<dbReference type="RefSeq" id="WP_091790802.1">
    <property type="nucleotide sequence ID" value="NZ_FNAF01000001.1"/>
</dbReference>
<keyword evidence="1 2" id="KW-0690">Ribosome biogenesis</keyword>
<dbReference type="GO" id="GO:0030490">
    <property type="term" value="P:maturation of SSU-rRNA"/>
    <property type="evidence" value="ECO:0007669"/>
    <property type="project" value="UniProtKB-UniRule"/>
</dbReference>
<dbReference type="HAMAP" id="MF_00003">
    <property type="entry name" value="RbfA"/>
    <property type="match status" value="1"/>
</dbReference>
<dbReference type="STRING" id="2741.SAMN04489866_101104"/>
<keyword evidence="2" id="KW-0963">Cytoplasm</keyword>